<evidence type="ECO:0000256" key="2">
    <source>
        <dbReference type="ARBA" id="ARBA00022840"/>
    </source>
</evidence>
<dbReference type="Gene3D" id="3.40.50.300">
    <property type="entry name" value="P-loop containing nucleotide triphosphate hydrolases"/>
    <property type="match status" value="1"/>
</dbReference>
<dbReference type="InterPro" id="IPR027417">
    <property type="entry name" value="P-loop_NTPase"/>
</dbReference>
<evidence type="ECO:0000259" key="5">
    <source>
        <dbReference type="SMART" id="SM00382"/>
    </source>
</evidence>
<dbReference type="SUPFAM" id="SSF52540">
    <property type="entry name" value="P-loop containing nucleoside triphosphate hydrolases"/>
    <property type="match status" value="1"/>
</dbReference>
<dbReference type="RefSeq" id="WP_072722510.1">
    <property type="nucleotide sequence ID" value="NZ_LN889815.1"/>
</dbReference>
<accession>A0A1J1LV91</accession>
<evidence type="ECO:0000313" key="7">
    <source>
        <dbReference type="Proteomes" id="UP000184315"/>
    </source>
</evidence>
<dbReference type="STRING" id="671072.PL9214670179"/>
<keyword evidence="1" id="KW-0547">Nucleotide-binding</keyword>
<dbReference type="PANTHER" id="PTHR42960">
    <property type="entry name" value="YCF46 PROTEIN"/>
    <property type="match status" value="1"/>
</dbReference>
<proteinExistence type="inferred from homology"/>
<dbReference type="Proteomes" id="UP000184315">
    <property type="component" value="Unassembled WGS sequence"/>
</dbReference>
<comment type="similarity">
    <text evidence="3">Belongs to the AAA ATPase family. Highly divergent.</text>
</comment>
<reference evidence="7" key="1">
    <citation type="submission" date="2015-10" db="EMBL/GenBank/DDBJ databases">
        <authorList>
            <person name="Regsiter A."/>
            <person name="william w."/>
        </authorList>
    </citation>
    <scope>NUCLEOTIDE SEQUENCE [LARGE SCALE GENOMIC DNA]</scope>
</reference>
<dbReference type="InterPro" id="IPR003593">
    <property type="entry name" value="AAA+_ATPase"/>
</dbReference>
<gene>
    <name evidence="6" type="ORF">PL9214670179</name>
</gene>
<dbReference type="GO" id="GO:0005524">
    <property type="term" value="F:ATP binding"/>
    <property type="evidence" value="ECO:0007669"/>
    <property type="project" value="UniProtKB-KW"/>
</dbReference>
<sequence length="559" mass="63067">MDWKDLEFLLETVKVVAIQCPVIEQPNLLKWLGEQLANPRNLPLYVWNYGQEVFHCHSPNSVEVWDQFQPKNDCLIELLPFLQHYSGSGLFVIENLQYFLTAPQQAELEIGDRVSANYRYHSLKLADQLRSLFYYWQQKSLPQYLILLSTTQSELPPYLKNLIPELRKPLPTSEEILCLANEVLKEFNLTIENLDINALILAGSGLTYSEIKTGLRLGLKQSGGNGENGLAFLLSYKINRLRHLNLEFIPKPEVTNFGGLDLLKQAFVELKNKYTQEARNCNLPLPKGCLLVGPPGTGKSRAAKACAAWLNFPLVMLDVGTLVAGGLKFLKEVLGRVEALAPCVMVFDEFDKLFAASTHSGEDMANRQVLGTLLTWLQEKKSSTYVIATLNRLKSLPPELTRAGRFDRKFYVGLPQAIERKEIIRLHALRYDSRYGEAEEPLSESEWRMLLTTATVNYSGSELEALVERAASQIFQKALLEKRQKIQAKTGDESMITLKINASDLIEAASTIHSLYSIDPDRILAIQNQSKYFCEPSSSPDTSQYAPPLQTFWGQTVSS</sequence>
<evidence type="ECO:0000256" key="1">
    <source>
        <dbReference type="ARBA" id="ARBA00022741"/>
    </source>
</evidence>
<organism evidence="6 7">
    <name type="scientific">Planktothrix tepida PCC 9214</name>
    <dbReference type="NCBI Taxonomy" id="671072"/>
    <lineage>
        <taxon>Bacteria</taxon>
        <taxon>Bacillati</taxon>
        <taxon>Cyanobacteriota</taxon>
        <taxon>Cyanophyceae</taxon>
        <taxon>Oscillatoriophycideae</taxon>
        <taxon>Oscillatoriales</taxon>
        <taxon>Microcoleaceae</taxon>
        <taxon>Planktothrix</taxon>
    </lineage>
</organism>
<keyword evidence="7" id="KW-1185">Reference proteome</keyword>
<dbReference type="PANTHER" id="PTHR42960:SF1">
    <property type="entry name" value="YCF46 PROTEIN"/>
    <property type="match status" value="1"/>
</dbReference>
<name>A0A1J1LV91_9CYAN</name>
<dbReference type="AlphaFoldDB" id="A0A1J1LV91"/>
<keyword evidence="2" id="KW-0067">ATP-binding</keyword>
<dbReference type="Pfam" id="PF00004">
    <property type="entry name" value="AAA"/>
    <property type="match status" value="1"/>
</dbReference>
<dbReference type="OrthoDB" id="9809379at2"/>
<dbReference type="SMART" id="SM00382">
    <property type="entry name" value="AAA"/>
    <property type="match status" value="1"/>
</dbReference>
<dbReference type="InterPro" id="IPR052381">
    <property type="entry name" value="AAA_domain_protein"/>
</dbReference>
<dbReference type="Gene3D" id="1.10.8.60">
    <property type="match status" value="1"/>
</dbReference>
<dbReference type="InterPro" id="IPR003959">
    <property type="entry name" value="ATPase_AAA_core"/>
</dbReference>
<evidence type="ECO:0000256" key="4">
    <source>
        <dbReference type="ARBA" id="ARBA00040480"/>
    </source>
</evidence>
<evidence type="ECO:0000256" key="3">
    <source>
        <dbReference type="ARBA" id="ARBA00038088"/>
    </source>
</evidence>
<dbReference type="GO" id="GO:0016887">
    <property type="term" value="F:ATP hydrolysis activity"/>
    <property type="evidence" value="ECO:0007669"/>
    <property type="project" value="InterPro"/>
</dbReference>
<feature type="domain" description="AAA+ ATPase" evidence="5">
    <location>
        <begin position="285"/>
        <end position="416"/>
    </location>
</feature>
<evidence type="ECO:0000313" key="6">
    <source>
        <dbReference type="EMBL" id="CUR35553.1"/>
    </source>
</evidence>
<dbReference type="EMBL" id="CZDF01000174">
    <property type="protein sequence ID" value="CUR35553.1"/>
    <property type="molecule type" value="Genomic_DNA"/>
</dbReference>
<protein>
    <recommendedName>
        <fullName evidence="4">Uncharacterized AAA domain-containing protein ycf46</fullName>
    </recommendedName>
</protein>